<organism evidence="5">
    <name type="scientific">Amphora coffeiformis</name>
    <dbReference type="NCBI Taxonomy" id="265554"/>
    <lineage>
        <taxon>Eukaryota</taxon>
        <taxon>Sar</taxon>
        <taxon>Stramenopiles</taxon>
        <taxon>Ochrophyta</taxon>
        <taxon>Bacillariophyta</taxon>
        <taxon>Bacillariophyceae</taxon>
        <taxon>Bacillariophycidae</taxon>
        <taxon>Thalassiophysales</taxon>
        <taxon>Catenulaceae</taxon>
        <taxon>Amphora</taxon>
    </lineage>
</organism>
<name>A0A7S3PAK1_9STRA</name>
<dbReference type="GO" id="GO:0048278">
    <property type="term" value="P:vesicle docking"/>
    <property type="evidence" value="ECO:0007669"/>
    <property type="project" value="TreeGrafter"/>
</dbReference>
<keyword evidence="2" id="KW-0175">Coiled coil</keyword>
<feature type="compositionally biased region" description="Polar residues" evidence="3">
    <location>
        <begin position="1"/>
        <end position="17"/>
    </location>
</feature>
<dbReference type="PANTHER" id="PTHR19957">
    <property type="entry name" value="SYNTAXIN"/>
    <property type="match status" value="1"/>
</dbReference>
<evidence type="ECO:0000259" key="4">
    <source>
        <dbReference type="PROSITE" id="PS50192"/>
    </source>
</evidence>
<dbReference type="SMART" id="SM00397">
    <property type="entry name" value="t_SNARE"/>
    <property type="match status" value="1"/>
</dbReference>
<evidence type="ECO:0000256" key="3">
    <source>
        <dbReference type="SAM" id="MobiDB-lite"/>
    </source>
</evidence>
<evidence type="ECO:0000313" key="5">
    <source>
        <dbReference type="EMBL" id="CAE0418720.1"/>
    </source>
</evidence>
<evidence type="ECO:0000256" key="2">
    <source>
        <dbReference type="SAM" id="Coils"/>
    </source>
</evidence>
<feature type="domain" description="T-SNARE coiled-coil homology" evidence="4">
    <location>
        <begin position="184"/>
        <end position="246"/>
    </location>
</feature>
<comment type="similarity">
    <text evidence="1">Belongs to the syntaxin family.</text>
</comment>
<dbReference type="GO" id="GO:0006906">
    <property type="term" value="P:vesicle fusion"/>
    <property type="evidence" value="ECO:0007669"/>
    <property type="project" value="TreeGrafter"/>
</dbReference>
<accession>A0A7S3PAK1</accession>
<feature type="compositionally biased region" description="Low complexity" evidence="3">
    <location>
        <begin position="23"/>
        <end position="35"/>
    </location>
</feature>
<sequence length="258" mass="28636">MSFQDFAGSSKTRQSGRATARPTGSSSSNTASAGGQDSLRPISESLLQYQRHVGILEKIVQSMTATTAKGSNNREADSQYHAQVDVITQLAARVDQQLATAKRQETGAIRTALIKLEGDFRRVKDRVAALQESVSKMRQQSAALKKQQAASAAAMDPNATEESMGYEEFQRHMELQLQQDRLAEQIMREREEEIRKINQGMHQVNEIYKDLAHIVGSQQEHVDAIETQMEESRVNAENGLQQVEKANQQFGSANCIIS</sequence>
<dbReference type="PROSITE" id="PS50192">
    <property type="entry name" value="T_SNARE"/>
    <property type="match status" value="1"/>
</dbReference>
<proteinExistence type="inferred from homology"/>
<dbReference type="AlphaFoldDB" id="A0A7S3PAK1"/>
<dbReference type="CDD" id="cd15840">
    <property type="entry name" value="SNARE_Qa"/>
    <property type="match status" value="1"/>
</dbReference>
<dbReference type="GO" id="GO:0031201">
    <property type="term" value="C:SNARE complex"/>
    <property type="evidence" value="ECO:0007669"/>
    <property type="project" value="TreeGrafter"/>
</dbReference>
<dbReference type="EMBL" id="HBIM01020800">
    <property type="protein sequence ID" value="CAE0418720.1"/>
    <property type="molecule type" value="Transcribed_RNA"/>
</dbReference>
<evidence type="ECO:0000256" key="1">
    <source>
        <dbReference type="ARBA" id="ARBA00009063"/>
    </source>
</evidence>
<dbReference type="InterPro" id="IPR045242">
    <property type="entry name" value="Syntaxin"/>
</dbReference>
<reference evidence="5" key="1">
    <citation type="submission" date="2021-01" db="EMBL/GenBank/DDBJ databases">
        <authorList>
            <person name="Corre E."/>
            <person name="Pelletier E."/>
            <person name="Niang G."/>
            <person name="Scheremetjew M."/>
            <person name="Finn R."/>
            <person name="Kale V."/>
            <person name="Holt S."/>
            <person name="Cochrane G."/>
            <person name="Meng A."/>
            <person name="Brown T."/>
            <person name="Cohen L."/>
        </authorList>
    </citation>
    <scope>NUCLEOTIDE SEQUENCE</scope>
    <source>
        <strain evidence="5">CCMP127</strain>
    </source>
</reference>
<dbReference type="GO" id="GO:0005484">
    <property type="term" value="F:SNAP receptor activity"/>
    <property type="evidence" value="ECO:0007669"/>
    <property type="project" value="TreeGrafter"/>
</dbReference>
<dbReference type="SUPFAM" id="SSF47661">
    <property type="entry name" value="t-snare proteins"/>
    <property type="match status" value="1"/>
</dbReference>
<protein>
    <recommendedName>
        <fullName evidence="4">t-SNARE coiled-coil homology domain-containing protein</fullName>
    </recommendedName>
</protein>
<dbReference type="InterPro" id="IPR000727">
    <property type="entry name" value="T_SNARE_dom"/>
</dbReference>
<gene>
    <name evidence="5" type="ORF">ACOF00016_LOCUS15587</name>
</gene>
<feature type="region of interest" description="Disordered" evidence="3">
    <location>
        <begin position="1"/>
        <end position="38"/>
    </location>
</feature>
<dbReference type="GO" id="GO:0000149">
    <property type="term" value="F:SNARE binding"/>
    <property type="evidence" value="ECO:0007669"/>
    <property type="project" value="TreeGrafter"/>
</dbReference>
<dbReference type="GO" id="GO:0012505">
    <property type="term" value="C:endomembrane system"/>
    <property type="evidence" value="ECO:0007669"/>
    <property type="project" value="TreeGrafter"/>
</dbReference>
<dbReference type="GO" id="GO:0006886">
    <property type="term" value="P:intracellular protein transport"/>
    <property type="evidence" value="ECO:0007669"/>
    <property type="project" value="TreeGrafter"/>
</dbReference>
<dbReference type="PANTHER" id="PTHR19957:SF38">
    <property type="entry name" value="LD27581P"/>
    <property type="match status" value="1"/>
</dbReference>
<feature type="coiled-coil region" evidence="2">
    <location>
        <begin position="113"/>
        <end position="147"/>
    </location>
</feature>
<dbReference type="InterPro" id="IPR010989">
    <property type="entry name" value="SNARE"/>
</dbReference>
<dbReference type="Gene3D" id="1.20.58.70">
    <property type="match status" value="1"/>
</dbReference>